<dbReference type="Proteomes" id="UP001186974">
    <property type="component" value="Unassembled WGS sequence"/>
</dbReference>
<organism evidence="1 2">
    <name type="scientific">Coniosporium uncinatum</name>
    <dbReference type="NCBI Taxonomy" id="93489"/>
    <lineage>
        <taxon>Eukaryota</taxon>
        <taxon>Fungi</taxon>
        <taxon>Dikarya</taxon>
        <taxon>Ascomycota</taxon>
        <taxon>Pezizomycotina</taxon>
        <taxon>Dothideomycetes</taxon>
        <taxon>Dothideomycetes incertae sedis</taxon>
        <taxon>Coniosporium</taxon>
    </lineage>
</organism>
<keyword evidence="2" id="KW-1185">Reference proteome</keyword>
<protein>
    <submittedName>
        <fullName evidence="1">Uncharacterized protein</fullName>
    </submittedName>
</protein>
<name>A0ACC3D014_9PEZI</name>
<reference evidence="1" key="1">
    <citation type="submission" date="2024-09" db="EMBL/GenBank/DDBJ databases">
        <title>Black Yeasts Isolated from many extreme environments.</title>
        <authorList>
            <person name="Coleine C."/>
            <person name="Stajich J.E."/>
            <person name="Selbmann L."/>
        </authorList>
    </citation>
    <scope>NUCLEOTIDE SEQUENCE</scope>
    <source>
        <strain evidence="1">CCFEE 5737</strain>
    </source>
</reference>
<proteinExistence type="predicted"/>
<dbReference type="EMBL" id="JAWDJW010009153">
    <property type="protein sequence ID" value="KAK3059733.1"/>
    <property type="molecule type" value="Genomic_DNA"/>
</dbReference>
<evidence type="ECO:0000313" key="2">
    <source>
        <dbReference type="Proteomes" id="UP001186974"/>
    </source>
</evidence>
<feature type="non-terminal residue" evidence="1">
    <location>
        <position position="1"/>
    </location>
</feature>
<comment type="caution">
    <text evidence="1">The sequence shown here is derived from an EMBL/GenBank/DDBJ whole genome shotgun (WGS) entry which is preliminary data.</text>
</comment>
<sequence>GPKPKPLDLSVAGFEQSSDRPRLGTQRSASERPRPSDHNRDAARRSGGPSGRRPISSRRMMTDLDEEQDAYPDDLYDLYSSSRRSQGQRSRSQANRVTYIEEGEDDYPDDGLLDDAEFEMLNARRSGGRPSAQRSPVDNRASSRSRRPPPQEQPQVRKIRVKVHADDTRYVMVGTAIEFRDFVDQIRIKFGLRTNFKVKIKDEGDMITMSDQDDLDMAVQASKAAAKRSREEMGKMEVWVQVV</sequence>
<accession>A0ACC3D014</accession>
<evidence type="ECO:0000313" key="1">
    <source>
        <dbReference type="EMBL" id="KAK3059733.1"/>
    </source>
</evidence>
<gene>
    <name evidence="1" type="ORF">LTS18_010167</name>
</gene>